<feature type="transmembrane region" description="Helical" evidence="5">
    <location>
        <begin position="396"/>
        <end position="415"/>
    </location>
</feature>
<feature type="transmembrane region" description="Helical" evidence="5">
    <location>
        <begin position="260"/>
        <end position="280"/>
    </location>
</feature>
<dbReference type="InterPro" id="IPR004841">
    <property type="entry name" value="AA-permease/SLC12A_dom"/>
</dbReference>
<name>A0A1V9Y941_ACHHY</name>
<dbReference type="GO" id="GO:0015179">
    <property type="term" value="F:L-amino acid transmembrane transporter activity"/>
    <property type="evidence" value="ECO:0007669"/>
    <property type="project" value="TreeGrafter"/>
</dbReference>
<dbReference type="InterPro" id="IPR050598">
    <property type="entry name" value="AminoAcid_Transporter"/>
</dbReference>
<dbReference type="Proteomes" id="UP000243579">
    <property type="component" value="Unassembled WGS sequence"/>
</dbReference>
<feature type="transmembrane region" description="Helical" evidence="5">
    <location>
        <begin position="334"/>
        <end position="352"/>
    </location>
</feature>
<evidence type="ECO:0000313" key="7">
    <source>
        <dbReference type="EMBL" id="OQR82199.1"/>
    </source>
</evidence>
<feature type="transmembrane region" description="Helical" evidence="5">
    <location>
        <begin position="211"/>
        <end position="230"/>
    </location>
</feature>
<dbReference type="PIRSF" id="PIRSF006060">
    <property type="entry name" value="AA_transporter"/>
    <property type="match status" value="1"/>
</dbReference>
<feature type="transmembrane region" description="Helical" evidence="5">
    <location>
        <begin position="6"/>
        <end position="33"/>
    </location>
</feature>
<dbReference type="PANTHER" id="PTHR11785:SF512">
    <property type="entry name" value="SOBREMESA, ISOFORM B"/>
    <property type="match status" value="1"/>
</dbReference>
<feature type="transmembrane region" description="Helical" evidence="5">
    <location>
        <begin position="102"/>
        <end position="118"/>
    </location>
</feature>
<dbReference type="Pfam" id="PF00324">
    <property type="entry name" value="AA_permease"/>
    <property type="match status" value="1"/>
</dbReference>
<evidence type="ECO:0000259" key="6">
    <source>
        <dbReference type="Pfam" id="PF00324"/>
    </source>
</evidence>
<comment type="caution">
    <text evidence="7">The sequence shown here is derived from an EMBL/GenBank/DDBJ whole genome shotgun (WGS) entry which is preliminary data.</text>
</comment>
<feature type="transmembrane region" description="Helical" evidence="5">
    <location>
        <begin position="180"/>
        <end position="199"/>
    </location>
</feature>
<gene>
    <name evidence="7" type="ORF">ACHHYP_16356</name>
</gene>
<proteinExistence type="predicted"/>
<evidence type="ECO:0000256" key="1">
    <source>
        <dbReference type="ARBA" id="ARBA00004141"/>
    </source>
</evidence>
<dbReference type="OrthoDB" id="66651at2759"/>
<sequence>MGGQLYGWNAALATGFVPFVASQLCTSAAYVIYISSIAEVSCKVPFAGVSYSLTRITLGYFTGFLVGFLELLEYVASASVSVGYVGEFLTTTFDWDPRFQPLIWFVFYAVFVALFQLPGRIYWRFMVVFALLCALPTPLIIVAGFMAGDLRANAAFNATSGSPVWATGTLETAYFAWLPYTTWAFAGVESLTLVTGAVVEPKKTMPRGMLLAVWSLCVSNIALLFVVPSLPPGIAACVDDVFPLNNGFSLLGISDSMGQWLIFPAQVGMAAGFFLPYGHLTQSLANSNMLPPMLGLKNQRTTLKPMAAASVFGFCLCTVGYFSPEFKQAEQNLFILAGTFCYGAQLAGFVMLRTTYRCDSTGYVSPYGIPGAVFAGAVFVMMAISIAGGFQNDGGVAVSAMVVFVGVLCAFYHLVCKNTQTLSKDEYATVFKFSIIKFNASRSRKSHSHSHRFLTAVVGRLAAAISGLHVTSKLRSSTVKHTAVVPMTH</sequence>
<feature type="transmembrane region" description="Helical" evidence="5">
    <location>
        <begin position="301"/>
        <end position="322"/>
    </location>
</feature>
<feature type="transmembrane region" description="Helical" evidence="5">
    <location>
        <begin position="58"/>
        <end position="82"/>
    </location>
</feature>
<evidence type="ECO:0000256" key="2">
    <source>
        <dbReference type="ARBA" id="ARBA00022692"/>
    </source>
</evidence>
<feature type="domain" description="Amino acid permease/ SLC12A" evidence="6">
    <location>
        <begin position="22"/>
        <end position="385"/>
    </location>
</feature>
<feature type="transmembrane region" description="Helical" evidence="5">
    <location>
        <begin position="364"/>
        <end position="390"/>
    </location>
</feature>
<dbReference type="EMBL" id="JNBR01002557">
    <property type="protein sequence ID" value="OQR82199.1"/>
    <property type="molecule type" value="Genomic_DNA"/>
</dbReference>
<dbReference type="PANTHER" id="PTHR11785">
    <property type="entry name" value="AMINO ACID TRANSPORTER"/>
    <property type="match status" value="1"/>
</dbReference>
<reference evidence="7 8" key="1">
    <citation type="journal article" date="2014" name="Genome Biol. Evol.">
        <title>The secreted proteins of Achlya hypogyna and Thraustotheca clavata identify the ancestral oomycete secretome and reveal gene acquisitions by horizontal gene transfer.</title>
        <authorList>
            <person name="Misner I."/>
            <person name="Blouin N."/>
            <person name="Leonard G."/>
            <person name="Richards T.A."/>
            <person name="Lane C.E."/>
        </authorList>
    </citation>
    <scope>NUCLEOTIDE SEQUENCE [LARGE SCALE GENOMIC DNA]</scope>
    <source>
        <strain evidence="7 8">ATCC 48635</strain>
    </source>
</reference>
<evidence type="ECO:0000256" key="5">
    <source>
        <dbReference type="SAM" id="Phobius"/>
    </source>
</evidence>
<keyword evidence="4 5" id="KW-0472">Membrane</keyword>
<organism evidence="7 8">
    <name type="scientific">Achlya hypogyna</name>
    <name type="common">Oomycete</name>
    <name type="synonym">Protoachlya hypogyna</name>
    <dbReference type="NCBI Taxonomy" id="1202772"/>
    <lineage>
        <taxon>Eukaryota</taxon>
        <taxon>Sar</taxon>
        <taxon>Stramenopiles</taxon>
        <taxon>Oomycota</taxon>
        <taxon>Saprolegniomycetes</taxon>
        <taxon>Saprolegniales</taxon>
        <taxon>Achlyaceae</taxon>
        <taxon>Achlya</taxon>
    </lineage>
</organism>
<protein>
    <submittedName>
        <fullName evidence="7">Amino Acid-Polyamine-Organocation (APC) Family</fullName>
    </submittedName>
</protein>
<accession>A0A1V9Y941</accession>
<keyword evidence="3 5" id="KW-1133">Transmembrane helix</keyword>
<evidence type="ECO:0000256" key="3">
    <source>
        <dbReference type="ARBA" id="ARBA00022989"/>
    </source>
</evidence>
<keyword evidence="2 5" id="KW-0812">Transmembrane</keyword>
<comment type="subcellular location">
    <subcellularLocation>
        <location evidence="1">Membrane</location>
        <topology evidence="1">Multi-pass membrane protein</topology>
    </subcellularLocation>
</comment>
<dbReference type="GO" id="GO:0016020">
    <property type="term" value="C:membrane"/>
    <property type="evidence" value="ECO:0007669"/>
    <property type="project" value="UniProtKB-SubCell"/>
</dbReference>
<dbReference type="AlphaFoldDB" id="A0A1V9Y941"/>
<evidence type="ECO:0000256" key="4">
    <source>
        <dbReference type="ARBA" id="ARBA00023136"/>
    </source>
</evidence>
<dbReference type="STRING" id="1202772.A0A1V9Y941"/>
<evidence type="ECO:0000313" key="8">
    <source>
        <dbReference type="Proteomes" id="UP000243579"/>
    </source>
</evidence>
<keyword evidence="8" id="KW-1185">Reference proteome</keyword>
<feature type="transmembrane region" description="Helical" evidence="5">
    <location>
        <begin position="125"/>
        <end position="147"/>
    </location>
</feature>
<dbReference type="Gene3D" id="1.20.1740.10">
    <property type="entry name" value="Amino acid/polyamine transporter I"/>
    <property type="match status" value="1"/>
</dbReference>